<dbReference type="GO" id="GO:0050482">
    <property type="term" value="P:arachidonate secretion"/>
    <property type="evidence" value="ECO:0007669"/>
    <property type="project" value="InterPro"/>
</dbReference>
<reference evidence="2" key="1">
    <citation type="submission" date="2015-05" db="UniProtKB">
        <authorList>
            <consortium name="EnsemblMetazoa"/>
        </authorList>
    </citation>
    <scope>IDENTIFICATION</scope>
</reference>
<dbReference type="InParanoid" id="T1HLH9"/>
<dbReference type="Proteomes" id="UP000015103">
    <property type="component" value="Unassembled WGS sequence"/>
</dbReference>
<sequence>MDKPLVLTGVGGKGIINSVINNLPFELHIPGYRFCGPGTKLQHRIHQTGINPLDDACKAHDIAYSQSKSLESRHKADQLLEQEAWKRLTAKNSSLSEKTSALMVGNMMKAKVKLGAGNKKNKNRPTFNQLVKAAGVSETTTAPRVIPLRRKRWAGGLLPIIPILAGLSALGSLAGGAATIARTIKDVDQAKKALQEQKRQYGCGGAESRSRALSETIWKRFRPLPEKNNKLLNLPHRALTNYDIIRVANKYLPHFRG</sequence>
<dbReference type="GO" id="GO:0006644">
    <property type="term" value="P:phospholipid metabolic process"/>
    <property type="evidence" value="ECO:0007669"/>
    <property type="project" value="InterPro"/>
</dbReference>
<dbReference type="EnsemblMetazoa" id="RPRC004903-RA">
    <property type="protein sequence ID" value="RPRC004903-PA"/>
    <property type="gene ID" value="RPRC004903"/>
</dbReference>
<accession>T1HLH9</accession>
<evidence type="ECO:0000259" key="1">
    <source>
        <dbReference type="Pfam" id="PF08398"/>
    </source>
</evidence>
<feature type="domain" description="Phospholipase A2-like" evidence="1">
    <location>
        <begin position="26"/>
        <end position="82"/>
    </location>
</feature>
<evidence type="ECO:0000313" key="3">
    <source>
        <dbReference type="Proteomes" id="UP000015103"/>
    </source>
</evidence>
<organism evidence="2 3">
    <name type="scientific">Rhodnius prolixus</name>
    <name type="common">Triatomid bug</name>
    <dbReference type="NCBI Taxonomy" id="13249"/>
    <lineage>
        <taxon>Eukaryota</taxon>
        <taxon>Metazoa</taxon>
        <taxon>Ecdysozoa</taxon>
        <taxon>Arthropoda</taxon>
        <taxon>Hexapoda</taxon>
        <taxon>Insecta</taxon>
        <taxon>Pterygota</taxon>
        <taxon>Neoptera</taxon>
        <taxon>Paraneoptera</taxon>
        <taxon>Hemiptera</taxon>
        <taxon>Heteroptera</taxon>
        <taxon>Panheteroptera</taxon>
        <taxon>Cimicomorpha</taxon>
        <taxon>Reduviidae</taxon>
        <taxon>Triatominae</taxon>
        <taxon>Rhodnius</taxon>
    </lineage>
</organism>
<proteinExistence type="predicted"/>
<dbReference type="Gene3D" id="1.20.90.10">
    <property type="entry name" value="Phospholipase A2 domain"/>
    <property type="match status" value="1"/>
</dbReference>
<dbReference type="HOGENOM" id="CLU_070662_1_0_1"/>
<keyword evidence="3" id="KW-1185">Reference proteome</keyword>
<dbReference type="OMA" id="YDIIRVA"/>
<protein>
    <recommendedName>
        <fullName evidence="1">Phospholipase A2-like domain-containing protein</fullName>
    </recommendedName>
</protein>
<dbReference type="eggNOG" id="ENOG502RX9T">
    <property type="taxonomic scope" value="Eukaryota"/>
</dbReference>
<dbReference type="InterPro" id="IPR013607">
    <property type="entry name" value="Phospholipase_A2-like"/>
</dbReference>
<dbReference type="InterPro" id="IPR036444">
    <property type="entry name" value="PLipase_A2_dom_sf"/>
</dbReference>
<dbReference type="AlphaFoldDB" id="T1HLH9"/>
<dbReference type="GO" id="GO:0004623">
    <property type="term" value="F:phospholipase A2 activity"/>
    <property type="evidence" value="ECO:0007669"/>
    <property type="project" value="InterPro"/>
</dbReference>
<dbReference type="VEuPathDB" id="VectorBase:RPRC004903"/>
<evidence type="ECO:0000313" key="2">
    <source>
        <dbReference type="EnsemblMetazoa" id="RPRC004903-PA"/>
    </source>
</evidence>
<name>T1HLH9_RHOPR</name>
<dbReference type="Pfam" id="PF08398">
    <property type="entry name" value="Phospholip_A2_4"/>
    <property type="match status" value="1"/>
</dbReference>
<dbReference type="EMBL" id="ACPB03028979">
    <property type="status" value="NOT_ANNOTATED_CDS"/>
    <property type="molecule type" value="Genomic_DNA"/>
</dbReference>
<dbReference type="GO" id="GO:0005198">
    <property type="term" value="F:structural molecule activity"/>
    <property type="evidence" value="ECO:0007669"/>
    <property type="project" value="InterPro"/>
</dbReference>